<evidence type="ECO:0000256" key="2">
    <source>
        <dbReference type="ARBA" id="ARBA00022771"/>
    </source>
</evidence>
<reference evidence="7" key="1">
    <citation type="submission" date="2021-01" db="UniProtKB">
        <authorList>
            <consortium name="EnsemblPlants"/>
        </authorList>
    </citation>
    <scope>IDENTIFICATION</scope>
</reference>
<feature type="compositionally biased region" description="Polar residues" evidence="4">
    <location>
        <begin position="63"/>
        <end position="95"/>
    </location>
</feature>
<dbReference type="InterPro" id="IPR013083">
    <property type="entry name" value="Znf_RING/FYVE/PHD"/>
</dbReference>
<evidence type="ECO:0000313" key="8">
    <source>
        <dbReference type="Proteomes" id="UP000594263"/>
    </source>
</evidence>
<evidence type="ECO:0000256" key="4">
    <source>
        <dbReference type="SAM" id="MobiDB-lite"/>
    </source>
</evidence>
<dbReference type="InterPro" id="IPR011016">
    <property type="entry name" value="Znf_RING-CH"/>
</dbReference>
<evidence type="ECO:0000259" key="6">
    <source>
        <dbReference type="PROSITE" id="PS51292"/>
    </source>
</evidence>
<dbReference type="Pfam" id="PF12906">
    <property type="entry name" value="RINGv"/>
    <property type="match status" value="1"/>
</dbReference>
<feature type="region of interest" description="Disordered" evidence="4">
    <location>
        <begin position="453"/>
        <end position="489"/>
    </location>
</feature>
<keyword evidence="5" id="KW-0472">Membrane</keyword>
<dbReference type="OMA" id="IAYPATH"/>
<dbReference type="Gramene" id="Kaladp0002s0099.1.v1.1">
    <property type="protein sequence ID" value="Kaladp0002s0099.1.v1.1"/>
    <property type="gene ID" value="Kaladp0002s0099.v1.1"/>
</dbReference>
<keyword evidence="1" id="KW-0479">Metal-binding</keyword>
<dbReference type="SUPFAM" id="SSF57850">
    <property type="entry name" value="RING/U-box"/>
    <property type="match status" value="1"/>
</dbReference>
<evidence type="ECO:0000256" key="5">
    <source>
        <dbReference type="SAM" id="Phobius"/>
    </source>
</evidence>
<dbReference type="PROSITE" id="PS51292">
    <property type="entry name" value="ZF_RING_CH"/>
    <property type="match status" value="1"/>
</dbReference>
<evidence type="ECO:0000313" key="7">
    <source>
        <dbReference type="EnsemblPlants" id="Kaladp0002s0099.1.v1.1"/>
    </source>
</evidence>
<dbReference type="EnsemblPlants" id="Kaladp0002s0099.1.v1.1">
    <property type="protein sequence ID" value="Kaladp0002s0099.1.v1.1"/>
    <property type="gene ID" value="Kaladp0002s0099.v1.1"/>
</dbReference>
<dbReference type="SMART" id="SM00744">
    <property type="entry name" value="RINGv"/>
    <property type="match status" value="1"/>
</dbReference>
<feature type="region of interest" description="Disordered" evidence="4">
    <location>
        <begin position="59"/>
        <end position="95"/>
    </location>
</feature>
<feature type="domain" description="RING-CH-type" evidence="6">
    <location>
        <begin position="242"/>
        <end position="304"/>
    </location>
</feature>
<keyword evidence="3" id="KW-0862">Zinc</keyword>
<dbReference type="CDD" id="cd16495">
    <property type="entry name" value="RING_CH-C4HC3_MARCH"/>
    <property type="match status" value="1"/>
</dbReference>
<feature type="transmembrane region" description="Helical" evidence="5">
    <location>
        <begin position="417"/>
        <end position="443"/>
    </location>
</feature>
<dbReference type="AlphaFoldDB" id="A0A7N0SVC8"/>
<dbReference type="Gene3D" id="3.30.40.10">
    <property type="entry name" value="Zinc/RING finger domain, C3HC4 (zinc finger)"/>
    <property type="match status" value="1"/>
</dbReference>
<dbReference type="PANTHER" id="PTHR46158">
    <property type="entry name" value="OS02G0165000 PROTEIN"/>
    <property type="match status" value="1"/>
</dbReference>
<keyword evidence="5" id="KW-0812">Transmembrane</keyword>
<feature type="transmembrane region" description="Helical" evidence="5">
    <location>
        <begin position="361"/>
        <end position="379"/>
    </location>
</feature>
<proteinExistence type="predicted"/>
<feature type="transmembrane region" description="Helical" evidence="5">
    <location>
        <begin position="391"/>
        <end position="411"/>
    </location>
</feature>
<dbReference type="Proteomes" id="UP000594263">
    <property type="component" value="Unplaced"/>
</dbReference>
<evidence type="ECO:0000256" key="3">
    <source>
        <dbReference type="ARBA" id="ARBA00022833"/>
    </source>
</evidence>
<protein>
    <recommendedName>
        <fullName evidence="6">RING-CH-type domain-containing protein</fullName>
    </recommendedName>
</protein>
<feature type="compositionally biased region" description="Polar residues" evidence="4">
    <location>
        <begin position="453"/>
        <end position="465"/>
    </location>
</feature>
<organism evidence="7 8">
    <name type="scientific">Kalanchoe fedtschenkoi</name>
    <name type="common">Lavender scallops</name>
    <name type="synonym">South American air plant</name>
    <dbReference type="NCBI Taxonomy" id="63787"/>
    <lineage>
        <taxon>Eukaryota</taxon>
        <taxon>Viridiplantae</taxon>
        <taxon>Streptophyta</taxon>
        <taxon>Embryophyta</taxon>
        <taxon>Tracheophyta</taxon>
        <taxon>Spermatophyta</taxon>
        <taxon>Magnoliopsida</taxon>
        <taxon>eudicotyledons</taxon>
        <taxon>Gunneridae</taxon>
        <taxon>Pentapetalae</taxon>
        <taxon>Saxifragales</taxon>
        <taxon>Crassulaceae</taxon>
        <taxon>Kalanchoe</taxon>
    </lineage>
</organism>
<keyword evidence="2" id="KW-0863">Zinc-finger</keyword>
<keyword evidence="5" id="KW-1133">Transmembrane helix</keyword>
<feature type="region of interest" description="Disordered" evidence="4">
    <location>
        <begin position="221"/>
        <end position="241"/>
    </location>
</feature>
<evidence type="ECO:0000256" key="1">
    <source>
        <dbReference type="ARBA" id="ARBA00022723"/>
    </source>
</evidence>
<dbReference type="PANTHER" id="PTHR46158:SF10">
    <property type="entry name" value="RING-CH-TYPE DOMAIN-CONTAINING PROTEIN"/>
    <property type="match status" value="1"/>
</dbReference>
<feature type="transmembrane region" description="Helical" evidence="5">
    <location>
        <begin position="335"/>
        <end position="355"/>
    </location>
</feature>
<keyword evidence="8" id="KW-1185">Reference proteome</keyword>
<accession>A0A7N0SVC8</accession>
<sequence>MGVEQDPDLDALPPPSITMVGDLAEITEEAQPGQSQIRENLAVPIPVRTMESPTCEVRIDMPSSPTRTPKRANSSLVCSPGGYNTQVSPPSSKGKSSFRNFFPKLGIKSRSHTMDLDKAPIQALGGRKLKISRPASLTKLFTPKMKRTLSLPVTPIAHSNPESLHGSSDAEALDYAKFVWHAPILRSHSVPEMIKDGSNRPPESAGGVVIRVLNAAPRTDTIVGTSDEPSSHGGGVGHEGEDIPEEEAVCRICMTELGEGAETFKMECRCKGELALAHKECLVKWFSIKGNKVCEVCKEEVQNLPVTLLRIPSAQTITVQGIRAEDTRFRIWQDVPVLIIVSMFAYFCFLEQLLVDKMQSGAITVALPFSCILGLLASMTSTTMAVRKQFIWIYATLQFGLVVLFAHFFYLKLQMPTVLSVLLSTFAGFGITMLVNYVVVAAVRWRRRRRLAQSHNGTSHHTTPGESIHCQPDASHHEFAPGEPPTVHS</sequence>
<dbReference type="GO" id="GO:0008270">
    <property type="term" value="F:zinc ion binding"/>
    <property type="evidence" value="ECO:0007669"/>
    <property type="project" value="UniProtKB-KW"/>
</dbReference>
<name>A0A7N0SVC8_KALFE</name>